<dbReference type="EMBL" id="HG002050">
    <property type="protein sequence ID" value="CDF39533.1"/>
    <property type="molecule type" value="Genomic_DNA"/>
</dbReference>
<name>R7QP46_CHOCR</name>
<keyword evidence="2" id="KW-1185">Reference proteome</keyword>
<dbReference type="RefSeq" id="XP_005713445.1">
    <property type="nucleotide sequence ID" value="XM_005713388.1"/>
</dbReference>
<dbReference type="AlphaFoldDB" id="R7QP46"/>
<dbReference type="KEGG" id="ccp:CHC_T00000337001"/>
<proteinExistence type="predicted"/>
<organism evidence="1 2">
    <name type="scientific">Chondrus crispus</name>
    <name type="common">Carrageen Irish moss</name>
    <name type="synonym">Polymorpha crispa</name>
    <dbReference type="NCBI Taxonomy" id="2769"/>
    <lineage>
        <taxon>Eukaryota</taxon>
        <taxon>Rhodophyta</taxon>
        <taxon>Florideophyceae</taxon>
        <taxon>Rhodymeniophycidae</taxon>
        <taxon>Gigartinales</taxon>
        <taxon>Gigartinaceae</taxon>
        <taxon>Chondrus</taxon>
    </lineage>
</organism>
<gene>
    <name evidence="1" type="ORF">CHC_T00000337001</name>
</gene>
<protein>
    <submittedName>
        <fullName evidence="1">Uncharacterized protein</fullName>
    </submittedName>
</protein>
<evidence type="ECO:0000313" key="2">
    <source>
        <dbReference type="Proteomes" id="UP000012073"/>
    </source>
</evidence>
<reference evidence="2" key="1">
    <citation type="journal article" date="2013" name="Proc. Natl. Acad. Sci. U.S.A.">
        <title>Genome structure and metabolic features in the red seaweed Chondrus crispus shed light on evolution of the Archaeplastida.</title>
        <authorList>
            <person name="Collen J."/>
            <person name="Porcel B."/>
            <person name="Carre W."/>
            <person name="Ball S.G."/>
            <person name="Chaparro C."/>
            <person name="Tonon T."/>
            <person name="Barbeyron T."/>
            <person name="Michel G."/>
            <person name="Noel B."/>
            <person name="Valentin K."/>
            <person name="Elias M."/>
            <person name="Artiguenave F."/>
            <person name="Arun A."/>
            <person name="Aury J.M."/>
            <person name="Barbosa-Neto J.F."/>
            <person name="Bothwell J.H."/>
            <person name="Bouget F.Y."/>
            <person name="Brillet L."/>
            <person name="Cabello-Hurtado F."/>
            <person name="Capella-Gutierrez S."/>
            <person name="Charrier B."/>
            <person name="Cladiere L."/>
            <person name="Cock J.M."/>
            <person name="Coelho S.M."/>
            <person name="Colleoni C."/>
            <person name="Czjzek M."/>
            <person name="Da Silva C."/>
            <person name="Delage L."/>
            <person name="Denoeud F."/>
            <person name="Deschamps P."/>
            <person name="Dittami S.M."/>
            <person name="Gabaldon T."/>
            <person name="Gachon C.M."/>
            <person name="Groisillier A."/>
            <person name="Herve C."/>
            <person name="Jabbari K."/>
            <person name="Katinka M."/>
            <person name="Kloareg B."/>
            <person name="Kowalczyk N."/>
            <person name="Labadie K."/>
            <person name="Leblanc C."/>
            <person name="Lopez P.J."/>
            <person name="McLachlan D.H."/>
            <person name="Meslet-Cladiere L."/>
            <person name="Moustafa A."/>
            <person name="Nehr Z."/>
            <person name="Nyvall Collen P."/>
            <person name="Panaud O."/>
            <person name="Partensky F."/>
            <person name="Poulain J."/>
            <person name="Rensing S.A."/>
            <person name="Rousvoal S."/>
            <person name="Samson G."/>
            <person name="Symeonidi A."/>
            <person name="Weissenbach J."/>
            <person name="Zambounis A."/>
            <person name="Wincker P."/>
            <person name="Boyen C."/>
        </authorList>
    </citation>
    <scope>NUCLEOTIDE SEQUENCE [LARGE SCALE GENOMIC DNA]</scope>
    <source>
        <strain evidence="2">cv. Stackhouse</strain>
    </source>
</reference>
<dbReference type="Proteomes" id="UP000012073">
    <property type="component" value="Unassembled WGS sequence"/>
</dbReference>
<sequence length="38" mass="4486">MSQRSDHRPHAVLFYRTHRREIFVPPSAARNMPLTVNP</sequence>
<dbReference type="GeneID" id="17321163"/>
<accession>R7QP46</accession>
<dbReference type="Gramene" id="CDF39533">
    <property type="protein sequence ID" value="CDF39533"/>
    <property type="gene ID" value="CHC_T00000337001"/>
</dbReference>
<evidence type="ECO:0000313" key="1">
    <source>
        <dbReference type="EMBL" id="CDF39533.1"/>
    </source>
</evidence>